<dbReference type="EMBL" id="MHRI01000028">
    <property type="protein sequence ID" value="OHA20563.1"/>
    <property type="molecule type" value="Genomic_DNA"/>
</dbReference>
<evidence type="ECO:0000313" key="2">
    <source>
        <dbReference type="Proteomes" id="UP000178121"/>
    </source>
</evidence>
<evidence type="ECO:0000313" key="1">
    <source>
        <dbReference type="EMBL" id="OHA20563.1"/>
    </source>
</evidence>
<dbReference type="Proteomes" id="UP000178121">
    <property type="component" value="Unassembled WGS sequence"/>
</dbReference>
<protein>
    <submittedName>
        <fullName evidence="1">Uncharacterized protein</fullName>
    </submittedName>
</protein>
<proteinExistence type="predicted"/>
<gene>
    <name evidence="1" type="ORF">A2849_03065</name>
</gene>
<accession>A0A1G2M9R3</accession>
<organism evidence="1 2">
    <name type="scientific">Candidatus Taylorbacteria bacterium RIFCSPHIGHO2_01_FULL_51_15</name>
    <dbReference type="NCBI Taxonomy" id="1802304"/>
    <lineage>
        <taxon>Bacteria</taxon>
        <taxon>Candidatus Tayloriibacteriota</taxon>
    </lineage>
</organism>
<name>A0A1G2M9R3_9BACT</name>
<dbReference type="AlphaFoldDB" id="A0A1G2M9R3"/>
<sequence>MKYEIAPDETLEGKVGAERLGREYTCRFNPHMEAIMKYLQDDDGRISEVTEFRIREEHNASAKEEAQVRDFLKDASLTWEEREMDPEGGIFWVVNPETLKNPKALQKIKSTFRAYYEEGESGMKGVEYFEGIKG</sequence>
<reference evidence="1 2" key="1">
    <citation type="journal article" date="2016" name="Nat. Commun.">
        <title>Thousands of microbial genomes shed light on interconnected biogeochemical processes in an aquifer system.</title>
        <authorList>
            <person name="Anantharaman K."/>
            <person name="Brown C.T."/>
            <person name="Hug L.A."/>
            <person name="Sharon I."/>
            <person name="Castelle C.J."/>
            <person name="Probst A.J."/>
            <person name="Thomas B.C."/>
            <person name="Singh A."/>
            <person name="Wilkins M.J."/>
            <person name="Karaoz U."/>
            <person name="Brodie E.L."/>
            <person name="Williams K.H."/>
            <person name="Hubbard S.S."/>
            <person name="Banfield J.F."/>
        </authorList>
    </citation>
    <scope>NUCLEOTIDE SEQUENCE [LARGE SCALE GENOMIC DNA]</scope>
</reference>
<comment type="caution">
    <text evidence="1">The sequence shown here is derived from an EMBL/GenBank/DDBJ whole genome shotgun (WGS) entry which is preliminary data.</text>
</comment>